<evidence type="ECO:0000313" key="2">
    <source>
        <dbReference type="EMBL" id="GCB29118.1"/>
    </source>
</evidence>
<protein>
    <submittedName>
        <fullName evidence="2">Uncharacterized protein</fullName>
    </submittedName>
</protein>
<dbReference type="Proteomes" id="UP000287361">
    <property type="component" value="Unassembled WGS sequence"/>
</dbReference>
<organism evidence="2 3">
    <name type="scientific">Anaerotignum faecicola</name>
    <dbReference type="NCBI Taxonomy" id="2358141"/>
    <lineage>
        <taxon>Bacteria</taxon>
        <taxon>Bacillati</taxon>
        <taxon>Bacillota</taxon>
        <taxon>Clostridia</taxon>
        <taxon>Lachnospirales</taxon>
        <taxon>Anaerotignaceae</taxon>
        <taxon>Anaerotignum</taxon>
    </lineage>
</organism>
<keyword evidence="1" id="KW-0812">Transmembrane</keyword>
<accession>A0A401LC71</accession>
<keyword evidence="1" id="KW-0472">Membrane</keyword>
<evidence type="ECO:0000313" key="3">
    <source>
        <dbReference type="Proteomes" id="UP000287361"/>
    </source>
</evidence>
<dbReference type="AlphaFoldDB" id="A0A401LC71"/>
<gene>
    <name evidence="2" type="ORF">KGMB03357_07790</name>
</gene>
<reference evidence="2 3" key="1">
    <citation type="submission" date="2018-10" db="EMBL/GenBank/DDBJ databases">
        <title>Draft Genome Sequence of Anaerotignum sp. KCTC 15736.</title>
        <authorList>
            <person name="Choi S.H."/>
            <person name="Kim J.S."/>
            <person name="Kang S.W."/>
            <person name="Lee J.S."/>
            <person name="Park S.H."/>
        </authorList>
    </citation>
    <scope>NUCLEOTIDE SEQUENCE [LARGE SCALE GENOMIC DNA]</scope>
    <source>
        <strain evidence="2 3">KCTC 15736</strain>
    </source>
</reference>
<name>A0A401LC71_9FIRM</name>
<proteinExistence type="predicted"/>
<sequence>MRKESTTIQKCNSRLTALGLNSDAAFHRSKLILKIYRDVVWVLSERAEELQETAWIMGEQDIESGLCYLENFAPDIELQAFEEKVCCLVQNQMLVNIIDRALLRLKRYPDRGELYYEILTKQFIYRFNSTEKELLEELNIERSVFYDRKREAIYLFSVCLFGYSIPEVLEELPRLNPDKSPT</sequence>
<keyword evidence="1" id="KW-1133">Transmembrane helix</keyword>
<dbReference type="OrthoDB" id="1705555at2"/>
<evidence type="ECO:0000256" key="1">
    <source>
        <dbReference type="SAM" id="Phobius"/>
    </source>
</evidence>
<comment type="caution">
    <text evidence="2">The sequence shown here is derived from an EMBL/GenBank/DDBJ whole genome shotgun (WGS) entry which is preliminary data.</text>
</comment>
<dbReference type="EMBL" id="BHVZ01000001">
    <property type="protein sequence ID" value="GCB29118.1"/>
    <property type="molecule type" value="Genomic_DNA"/>
</dbReference>
<feature type="transmembrane region" description="Helical" evidence="1">
    <location>
        <begin position="152"/>
        <end position="169"/>
    </location>
</feature>
<keyword evidence="3" id="KW-1185">Reference proteome</keyword>